<evidence type="ECO:0000313" key="2">
    <source>
        <dbReference type="Proteomes" id="UP001500282"/>
    </source>
</evidence>
<gene>
    <name evidence="1" type="ORF">GCM10009579_21270</name>
</gene>
<dbReference type="EMBL" id="BAAAIH010000008">
    <property type="protein sequence ID" value="GAA1262633.1"/>
    <property type="molecule type" value="Genomic_DNA"/>
</dbReference>
<organism evidence="1 2">
    <name type="scientific">Streptomyces javensis</name>
    <dbReference type="NCBI Taxonomy" id="114698"/>
    <lineage>
        <taxon>Bacteria</taxon>
        <taxon>Bacillati</taxon>
        <taxon>Actinomycetota</taxon>
        <taxon>Actinomycetes</taxon>
        <taxon>Kitasatosporales</taxon>
        <taxon>Streptomycetaceae</taxon>
        <taxon>Streptomyces</taxon>
        <taxon>Streptomyces violaceusniger group</taxon>
    </lineage>
</organism>
<comment type="caution">
    <text evidence="1">The sequence shown here is derived from an EMBL/GenBank/DDBJ whole genome shotgun (WGS) entry which is preliminary data.</text>
</comment>
<protein>
    <submittedName>
        <fullName evidence="1">Uncharacterized protein</fullName>
    </submittedName>
</protein>
<keyword evidence="2" id="KW-1185">Reference proteome</keyword>
<reference evidence="1 2" key="1">
    <citation type="journal article" date="2019" name="Int. J. Syst. Evol. Microbiol.">
        <title>The Global Catalogue of Microorganisms (GCM) 10K type strain sequencing project: providing services to taxonomists for standard genome sequencing and annotation.</title>
        <authorList>
            <consortium name="The Broad Institute Genomics Platform"/>
            <consortium name="The Broad Institute Genome Sequencing Center for Infectious Disease"/>
            <person name="Wu L."/>
            <person name="Ma J."/>
        </authorList>
    </citation>
    <scope>NUCLEOTIDE SEQUENCE [LARGE SCALE GENOMIC DNA]</scope>
    <source>
        <strain evidence="1 2">JCM 11448</strain>
    </source>
</reference>
<evidence type="ECO:0000313" key="1">
    <source>
        <dbReference type="EMBL" id="GAA1262633.1"/>
    </source>
</evidence>
<accession>A0ABN1WUI7</accession>
<name>A0ABN1WUI7_9ACTN</name>
<dbReference type="Proteomes" id="UP001500282">
    <property type="component" value="Unassembled WGS sequence"/>
</dbReference>
<sequence length="90" mass="10077">MLDFPWREPEVRLGRVLHQGPKGKGAWRRRGFGELGGYRGDGRNGAGSAMLAIWADVELLPDGEERRVAAIPVAARVPFRNPFRRVRPSI</sequence>
<proteinExistence type="predicted"/>